<organism evidence="5 6">
    <name type="scientific">candidate division WWE3 bacterium</name>
    <dbReference type="NCBI Taxonomy" id="2053526"/>
    <lineage>
        <taxon>Bacteria</taxon>
        <taxon>Katanobacteria</taxon>
    </lineage>
</organism>
<dbReference type="Gene3D" id="1.10.10.10">
    <property type="entry name" value="Winged helix-like DNA-binding domain superfamily/Winged helix DNA-binding domain"/>
    <property type="match status" value="1"/>
</dbReference>
<comment type="similarity">
    <text evidence="1">Belongs to the BlaI transcriptional regulatory family.</text>
</comment>
<dbReference type="InterPro" id="IPR036388">
    <property type="entry name" value="WH-like_DNA-bd_sf"/>
</dbReference>
<evidence type="ECO:0000256" key="3">
    <source>
        <dbReference type="ARBA" id="ARBA00023125"/>
    </source>
</evidence>
<keyword evidence="4" id="KW-0804">Transcription</keyword>
<evidence type="ECO:0000256" key="2">
    <source>
        <dbReference type="ARBA" id="ARBA00023015"/>
    </source>
</evidence>
<proteinExistence type="inferred from homology"/>
<dbReference type="InterPro" id="IPR005650">
    <property type="entry name" value="BlaI_family"/>
</dbReference>
<name>A0A656PNH8_UNCKA</name>
<keyword evidence="3" id="KW-0238">DNA-binding</keyword>
<protein>
    <submittedName>
        <fullName evidence="5">BlaI/MecI/CopY family transcriptional regulator</fullName>
    </submittedName>
</protein>
<dbReference type="Proteomes" id="UP000262056">
    <property type="component" value="Unassembled WGS sequence"/>
</dbReference>
<sequence length="128" mass="14806">MKTKPLSELEQEVMDVVWALGKCTIREVVDETNKTKNLAYTTIATILERLHEKGLVNKDTSAFTVVFVPKQTKEEFSRKMARTLLDRFFGTFGDAALASFAQSIDRLPKEKKEYFLKILHEYDKNKNE</sequence>
<dbReference type="SUPFAM" id="SSF46785">
    <property type="entry name" value="Winged helix' DNA-binding domain"/>
    <property type="match status" value="1"/>
</dbReference>
<dbReference type="GO" id="GO:0003677">
    <property type="term" value="F:DNA binding"/>
    <property type="evidence" value="ECO:0007669"/>
    <property type="project" value="UniProtKB-KW"/>
</dbReference>
<evidence type="ECO:0000256" key="4">
    <source>
        <dbReference type="ARBA" id="ARBA00023163"/>
    </source>
</evidence>
<dbReference type="Pfam" id="PF03965">
    <property type="entry name" value="Penicillinase_R"/>
    <property type="match status" value="1"/>
</dbReference>
<gene>
    <name evidence="5" type="ORF">DIU24_01615</name>
</gene>
<dbReference type="GO" id="GO:0045892">
    <property type="term" value="P:negative regulation of DNA-templated transcription"/>
    <property type="evidence" value="ECO:0007669"/>
    <property type="project" value="InterPro"/>
</dbReference>
<reference evidence="5 6" key="1">
    <citation type="journal article" date="2018" name="Nat. Biotechnol.">
        <title>A standardized bacterial taxonomy based on genome phylogeny substantially revises the tree of life.</title>
        <authorList>
            <person name="Parks D.H."/>
            <person name="Chuvochina M."/>
            <person name="Waite D.W."/>
            <person name="Rinke C."/>
            <person name="Skarshewski A."/>
            <person name="Chaumeil P.A."/>
            <person name="Hugenholtz P."/>
        </authorList>
    </citation>
    <scope>NUCLEOTIDE SEQUENCE [LARGE SCALE GENOMIC DNA]</scope>
    <source>
        <strain evidence="5">UBA12021</strain>
    </source>
</reference>
<dbReference type="AlphaFoldDB" id="A0A656PNH8"/>
<evidence type="ECO:0000313" key="6">
    <source>
        <dbReference type="Proteomes" id="UP000262056"/>
    </source>
</evidence>
<dbReference type="InterPro" id="IPR036390">
    <property type="entry name" value="WH_DNA-bd_sf"/>
</dbReference>
<dbReference type="EMBL" id="DQFB01000003">
    <property type="protein sequence ID" value="HCQ40390.1"/>
    <property type="molecule type" value="Genomic_DNA"/>
</dbReference>
<keyword evidence="2" id="KW-0805">Transcription regulation</keyword>
<evidence type="ECO:0000256" key="1">
    <source>
        <dbReference type="ARBA" id="ARBA00011046"/>
    </source>
</evidence>
<comment type="caution">
    <text evidence="5">The sequence shown here is derived from an EMBL/GenBank/DDBJ whole genome shotgun (WGS) entry which is preliminary data.</text>
</comment>
<evidence type="ECO:0000313" key="5">
    <source>
        <dbReference type="EMBL" id="HCQ40390.1"/>
    </source>
</evidence>
<accession>A0A656PNH8</accession>